<name>A0ABW0XRI5_9ACTN</name>
<dbReference type="EMBL" id="JBHSPC010000032">
    <property type="protein sequence ID" value="MFC5670840.1"/>
    <property type="molecule type" value="Genomic_DNA"/>
</dbReference>
<dbReference type="Proteomes" id="UP001596183">
    <property type="component" value="Unassembled WGS sequence"/>
</dbReference>
<gene>
    <name evidence="2" type="ORF">ACFP2V_12165</name>
</gene>
<dbReference type="RefSeq" id="WP_381209831.1">
    <property type="nucleotide sequence ID" value="NZ_JBHSPC010000032.1"/>
</dbReference>
<protein>
    <recommendedName>
        <fullName evidence="4">Lipoprotein</fullName>
    </recommendedName>
</protein>
<evidence type="ECO:0000256" key="1">
    <source>
        <dbReference type="SAM" id="SignalP"/>
    </source>
</evidence>
<dbReference type="PROSITE" id="PS51257">
    <property type="entry name" value="PROKAR_LIPOPROTEIN"/>
    <property type="match status" value="1"/>
</dbReference>
<keyword evidence="1" id="KW-0732">Signal</keyword>
<proteinExistence type="predicted"/>
<evidence type="ECO:0000313" key="3">
    <source>
        <dbReference type="Proteomes" id="UP001596183"/>
    </source>
</evidence>
<evidence type="ECO:0008006" key="4">
    <source>
        <dbReference type="Google" id="ProtNLM"/>
    </source>
</evidence>
<feature type="signal peptide" evidence="1">
    <location>
        <begin position="1"/>
        <end position="24"/>
    </location>
</feature>
<accession>A0ABW0XRI5</accession>
<reference evidence="3" key="1">
    <citation type="journal article" date="2019" name="Int. J. Syst. Evol. Microbiol.">
        <title>The Global Catalogue of Microorganisms (GCM) 10K type strain sequencing project: providing services to taxonomists for standard genome sequencing and annotation.</title>
        <authorList>
            <consortium name="The Broad Institute Genomics Platform"/>
            <consortium name="The Broad Institute Genome Sequencing Center for Infectious Disease"/>
            <person name="Wu L."/>
            <person name="Ma J."/>
        </authorList>
    </citation>
    <scope>NUCLEOTIDE SEQUENCE [LARGE SCALE GENOMIC DNA]</scope>
    <source>
        <strain evidence="3">JCM 13852</strain>
    </source>
</reference>
<evidence type="ECO:0000313" key="2">
    <source>
        <dbReference type="EMBL" id="MFC5670840.1"/>
    </source>
</evidence>
<feature type="chain" id="PRO_5047225700" description="Lipoprotein" evidence="1">
    <location>
        <begin position="25"/>
        <end position="82"/>
    </location>
</feature>
<sequence length="82" mass="9224">MTCQARYLLAALVLALLAVTTACTPDYPAGPSGRVTDRDRAYFKSGGWRYWLTVDGRKFRVTRADYRHCVRGSNYPTCTTRG</sequence>
<comment type="caution">
    <text evidence="2">The sequence shown here is derived from an EMBL/GenBank/DDBJ whole genome shotgun (WGS) entry which is preliminary data.</text>
</comment>
<organism evidence="2 3">
    <name type="scientific">Streptomyces incanus</name>
    <dbReference type="NCBI Taxonomy" id="887453"/>
    <lineage>
        <taxon>Bacteria</taxon>
        <taxon>Bacillati</taxon>
        <taxon>Actinomycetota</taxon>
        <taxon>Actinomycetes</taxon>
        <taxon>Kitasatosporales</taxon>
        <taxon>Streptomycetaceae</taxon>
        <taxon>Streptomyces</taxon>
    </lineage>
</organism>
<keyword evidence="3" id="KW-1185">Reference proteome</keyword>